<organism evidence="2 3">
    <name type="scientific">Phytophthora fragariae</name>
    <dbReference type="NCBI Taxonomy" id="53985"/>
    <lineage>
        <taxon>Eukaryota</taxon>
        <taxon>Sar</taxon>
        <taxon>Stramenopiles</taxon>
        <taxon>Oomycota</taxon>
        <taxon>Peronosporomycetes</taxon>
        <taxon>Peronosporales</taxon>
        <taxon>Peronosporaceae</taxon>
        <taxon>Phytophthora</taxon>
    </lineage>
</organism>
<evidence type="ECO:0000313" key="3">
    <source>
        <dbReference type="Proteomes" id="UP000433483"/>
    </source>
</evidence>
<sequence>MSADERSTRDSIWNITPSALTCEKTVKLKRQLRLDLAQPKTDTSWRLRPWGRAAVVQRESQLRSGTATSSPTAA</sequence>
<gene>
    <name evidence="2" type="ORF">PF005_g20844</name>
    <name evidence="1" type="ORF">PF011_g19638</name>
</gene>
<evidence type="ECO:0000313" key="1">
    <source>
        <dbReference type="EMBL" id="KAE8987287.1"/>
    </source>
</evidence>
<proteinExistence type="predicted"/>
<protein>
    <submittedName>
        <fullName evidence="2">Uncharacterized protein</fullName>
    </submittedName>
</protein>
<keyword evidence="3" id="KW-1185">Reference proteome</keyword>
<reference evidence="2 3" key="1">
    <citation type="submission" date="2018-08" db="EMBL/GenBank/DDBJ databases">
        <title>Genomic investigation of the strawberry pathogen Phytophthora fragariae indicates pathogenicity is determined by transcriptional variation in three key races.</title>
        <authorList>
            <person name="Adams T.M."/>
            <person name="Armitage A.D."/>
            <person name="Sobczyk M.K."/>
            <person name="Bates H.J."/>
            <person name="Dunwell J.M."/>
            <person name="Nellist C.F."/>
            <person name="Harrison R.J."/>
        </authorList>
    </citation>
    <scope>NUCLEOTIDE SEQUENCE [LARGE SCALE GENOMIC DNA]</scope>
    <source>
        <strain evidence="2 3">NOV-27</strain>
        <strain evidence="1 4">SCRP245</strain>
    </source>
</reference>
<name>A0A6A3WK76_9STRA</name>
<comment type="caution">
    <text evidence="2">The sequence shown here is derived from an EMBL/GenBank/DDBJ whole genome shotgun (WGS) entry which is preliminary data.</text>
</comment>
<dbReference type="Proteomes" id="UP000433483">
    <property type="component" value="Unassembled WGS sequence"/>
</dbReference>
<evidence type="ECO:0000313" key="4">
    <source>
        <dbReference type="Proteomes" id="UP000460718"/>
    </source>
</evidence>
<dbReference type="Proteomes" id="UP000460718">
    <property type="component" value="Unassembled WGS sequence"/>
</dbReference>
<accession>A0A6A3WK76</accession>
<evidence type="ECO:0000313" key="2">
    <source>
        <dbReference type="EMBL" id="KAE9186451.1"/>
    </source>
</evidence>
<dbReference type="EMBL" id="QXFW01001681">
    <property type="protein sequence ID" value="KAE8987287.1"/>
    <property type="molecule type" value="Genomic_DNA"/>
</dbReference>
<dbReference type="EMBL" id="QXGB01001725">
    <property type="protein sequence ID" value="KAE9186451.1"/>
    <property type="molecule type" value="Genomic_DNA"/>
</dbReference>
<dbReference type="AlphaFoldDB" id="A0A6A3WK76"/>